<organism evidence="2 3">
    <name type="scientific">Fusibacter paucivorans</name>
    <dbReference type="NCBI Taxonomy" id="76009"/>
    <lineage>
        <taxon>Bacteria</taxon>
        <taxon>Bacillati</taxon>
        <taxon>Bacillota</taxon>
        <taxon>Clostridia</taxon>
        <taxon>Eubacteriales</taxon>
        <taxon>Eubacteriales Family XII. Incertae Sedis</taxon>
        <taxon>Fusibacter</taxon>
    </lineage>
</organism>
<dbReference type="Gene3D" id="3.40.630.30">
    <property type="match status" value="1"/>
</dbReference>
<dbReference type="RefSeq" id="WP_213235724.1">
    <property type="nucleotide sequence ID" value="NZ_JAHBCL010000006.1"/>
</dbReference>
<name>A0ABS5PL87_9FIRM</name>
<accession>A0ABS5PL87</accession>
<dbReference type="PROSITE" id="PS51186">
    <property type="entry name" value="GNAT"/>
    <property type="match status" value="1"/>
</dbReference>
<gene>
    <name evidence="2" type="ORF">KHM83_04505</name>
</gene>
<dbReference type="InterPro" id="IPR016181">
    <property type="entry name" value="Acyl_CoA_acyltransferase"/>
</dbReference>
<dbReference type="Pfam" id="PF00583">
    <property type="entry name" value="Acetyltransf_1"/>
    <property type="match status" value="1"/>
</dbReference>
<evidence type="ECO:0000313" key="3">
    <source>
        <dbReference type="Proteomes" id="UP000746471"/>
    </source>
</evidence>
<dbReference type="SUPFAM" id="SSF55729">
    <property type="entry name" value="Acyl-CoA N-acyltransferases (Nat)"/>
    <property type="match status" value="1"/>
</dbReference>
<sequence>MESMHIQVPTDDRFDEAIREGLFAYNQRQAPTLQPFYSLPLRLVLMDDDSKVYGGMLGKAYRGCLFIDILWIEETCRGAGYGKALLESAEAFAREAKCTFIHLDTFSFQAPDFYLANGFETFGILNGYEDDVKRYFLKKTL</sequence>
<feature type="domain" description="N-acetyltransferase" evidence="1">
    <location>
        <begin position="4"/>
        <end position="141"/>
    </location>
</feature>
<dbReference type="EMBL" id="JAHBCL010000006">
    <property type="protein sequence ID" value="MBS7525938.1"/>
    <property type="molecule type" value="Genomic_DNA"/>
</dbReference>
<dbReference type="InterPro" id="IPR000182">
    <property type="entry name" value="GNAT_dom"/>
</dbReference>
<reference evidence="2 3" key="1">
    <citation type="submission" date="2021-05" db="EMBL/GenBank/DDBJ databases">
        <title>Fusibacter ferrireducens sp. nov., an anaerobic, sulfur- and Fe-reducing bacterium isolated from the mangrove sediment.</title>
        <authorList>
            <person name="Qiu D."/>
        </authorList>
    </citation>
    <scope>NUCLEOTIDE SEQUENCE [LARGE SCALE GENOMIC DNA]</scope>
    <source>
        <strain evidence="2 3">DSM 12116</strain>
    </source>
</reference>
<comment type="caution">
    <text evidence="2">The sequence shown here is derived from an EMBL/GenBank/DDBJ whole genome shotgun (WGS) entry which is preliminary data.</text>
</comment>
<evidence type="ECO:0000259" key="1">
    <source>
        <dbReference type="PROSITE" id="PS51186"/>
    </source>
</evidence>
<dbReference type="Proteomes" id="UP000746471">
    <property type="component" value="Unassembled WGS sequence"/>
</dbReference>
<evidence type="ECO:0000313" key="2">
    <source>
        <dbReference type="EMBL" id="MBS7525938.1"/>
    </source>
</evidence>
<proteinExistence type="predicted"/>
<dbReference type="CDD" id="cd04301">
    <property type="entry name" value="NAT_SF"/>
    <property type="match status" value="1"/>
</dbReference>
<keyword evidence="3" id="KW-1185">Reference proteome</keyword>
<protein>
    <submittedName>
        <fullName evidence="2">GNAT family N-acetyltransferase</fullName>
    </submittedName>
</protein>